<proteinExistence type="predicted"/>
<gene>
    <name evidence="1" type="ORF">V5R04_06250</name>
</gene>
<organism evidence="1">
    <name type="scientific">Jonesiaceae bacterium BS-20</name>
    <dbReference type="NCBI Taxonomy" id="3120821"/>
    <lineage>
        <taxon>Bacteria</taxon>
        <taxon>Bacillati</taxon>
        <taxon>Actinomycetota</taxon>
        <taxon>Actinomycetes</taxon>
        <taxon>Micrococcales</taxon>
        <taxon>Jonesiaceae</taxon>
    </lineage>
</organism>
<protein>
    <submittedName>
        <fullName evidence="1">Primosomal protein</fullName>
    </submittedName>
</protein>
<dbReference type="EMBL" id="CP146203">
    <property type="protein sequence ID" value="XBH22814.1"/>
    <property type="molecule type" value="Genomic_DNA"/>
</dbReference>
<evidence type="ECO:0000313" key="1">
    <source>
        <dbReference type="EMBL" id="XBH22814.1"/>
    </source>
</evidence>
<reference evidence="1" key="1">
    <citation type="submission" date="2024-02" db="EMBL/GenBank/DDBJ databases">
        <title>Tomenella chthoni gen. nov. sp. nov., a member of the family Jonesiaceae isolated from bat guano.</title>
        <authorList>
            <person name="Miller S.L."/>
            <person name="King J."/>
            <person name="Sankaranarayanan K."/>
            <person name="Lawson P.A."/>
        </authorList>
    </citation>
    <scope>NUCLEOTIDE SEQUENCE</scope>
    <source>
        <strain evidence="1">BS-20</strain>
    </source>
</reference>
<dbReference type="AlphaFoldDB" id="A0AAU7DYP3"/>
<accession>A0AAU7DYP3</accession>
<name>A0AAU7DYP3_9MICO</name>
<sequence>MTVDPRAALDRFIAALEVHYLAVANRRGENDRSVDDAYDVLEDALDVYDEALASKFGELLPFSTLDDDDYDDEDFEEDQD</sequence>